<evidence type="ECO:0000256" key="1">
    <source>
        <dbReference type="SAM" id="Phobius"/>
    </source>
</evidence>
<dbReference type="EMBL" id="BTSY01000004">
    <property type="protein sequence ID" value="GMT25670.1"/>
    <property type="molecule type" value="Genomic_DNA"/>
</dbReference>
<reference evidence="2" key="1">
    <citation type="submission" date="2023-10" db="EMBL/GenBank/DDBJ databases">
        <title>Genome assembly of Pristionchus species.</title>
        <authorList>
            <person name="Yoshida K."/>
            <person name="Sommer R.J."/>
        </authorList>
    </citation>
    <scope>NUCLEOTIDE SEQUENCE</scope>
    <source>
        <strain evidence="2">RS5133</strain>
    </source>
</reference>
<accession>A0AAV5W1H1</accession>
<sequence length="190" mass="22307">LLGDSKDLQTVDSYGAVVDAMCSRTEKVLAIVMTSEVDLLPPRPPSCFLTEVPPMVMENGTLRRLDLFKQREAAFLLSPRIPRRWLDKLRFIHLSLYSVENRQTIFFKRYGSGRNKNFTTKMSPPNQFSPVSYERFSVIVYSFLGLLLPCLIFFVIETFLLKPQIFTRICRFPIFTRIHRFNRMIKQFLR</sequence>
<keyword evidence="1" id="KW-0812">Transmembrane</keyword>
<gene>
    <name evidence="2" type="ORF">PFISCL1PPCAC_16967</name>
</gene>
<keyword evidence="1" id="KW-0472">Membrane</keyword>
<name>A0AAV5W1H1_9BILA</name>
<evidence type="ECO:0000313" key="3">
    <source>
        <dbReference type="Proteomes" id="UP001432322"/>
    </source>
</evidence>
<keyword evidence="1" id="KW-1133">Transmembrane helix</keyword>
<feature type="non-terminal residue" evidence="2">
    <location>
        <position position="1"/>
    </location>
</feature>
<protein>
    <submittedName>
        <fullName evidence="2">Uncharacterized protein</fullName>
    </submittedName>
</protein>
<feature type="transmembrane region" description="Helical" evidence="1">
    <location>
        <begin position="138"/>
        <end position="161"/>
    </location>
</feature>
<organism evidence="2 3">
    <name type="scientific">Pristionchus fissidentatus</name>
    <dbReference type="NCBI Taxonomy" id="1538716"/>
    <lineage>
        <taxon>Eukaryota</taxon>
        <taxon>Metazoa</taxon>
        <taxon>Ecdysozoa</taxon>
        <taxon>Nematoda</taxon>
        <taxon>Chromadorea</taxon>
        <taxon>Rhabditida</taxon>
        <taxon>Rhabditina</taxon>
        <taxon>Diplogasteromorpha</taxon>
        <taxon>Diplogasteroidea</taxon>
        <taxon>Neodiplogasteridae</taxon>
        <taxon>Pristionchus</taxon>
    </lineage>
</organism>
<comment type="caution">
    <text evidence="2">The sequence shown here is derived from an EMBL/GenBank/DDBJ whole genome shotgun (WGS) entry which is preliminary data.</text>
</comment>
<keyword evidence="3" id="KW-1185">Reference proteome</keyword>
<evidence type="ECO:0000313" key="2">
    <source>
        <dbReference type="EMBL" id="GMT25670.1"/>
    </source>
</evidence>
<dbReference type="Proteomes" id="UP001432322">
    <property type="component" value="Unassembled WGS sequence"/>
</dbReference>
<proteinExistence type="predicted"/>
<dbReference type="AlphaFoldDB" id="A0AAV5W1H1"/>